<feature type="region of interest" description="Disordered" evidence="1">
    <location>
        <begin position="146"/>
        <end position="173"/>
    </location>
</feature>
<proteinExistence type="predicted"/>
<organism evidence="2 3">
    <name type="scientific">Roseospira navarrensis</name>
    <dbReference type="NCBI Taxonomy" id="140058"/>
    <lineage>
        <taxon>Bacteria</taxon>
        <taxon>Pseudomonadati</taxon>
        <taxon>Pseudomonadota</taxon>
        <taxon>Alphaproteobacteria</taxon>
        <taxon>Rhodospirillales</taxon>
        <taxon>Rhodospirillaceae</taxon>
        <taxon>Roseospira</taxon>
    </lineage>
</organism>
<evidence type="ECO:0000256" key="1">
    <source>
        <dbReference type="SAM" id="MobiDB-lite"/>
    </source>
</evidence>
<accession>A0A7X1ZJ40</accession>
<dbReference type="InterPro" id="IPR009679">
    <property type="entry name" value="Phage_186_CII-like"/>
</dbReference>
<dbReference type="AlphaFoldDB" id="A0A7X1ZJ40"/>
<dbReference type="GO" id="GO:0003677">
    <property type="term" value="F:DNA binding"/>
    <property type="evidence" value="ECO:0007669"/>
    <property type="project" value="InterPro"/>
</dbReference>
<protein>
    <submittedName>
        <fullName evidence="2">Uncharacterized protein</fullName>
    </submittedName>
</protein>
<evidence type="ECO:0000313" key="2">
    <source>
        <dbReference type="EMBL" id="MQX38536.1"/>
    </source>
</evidence>
<dbReference type="EMBL" id="WIVE01000121">
    <property type="protein sequence ID" value="MQX38536.1"/>
    <property type="molecule type" value="Genomic_DNA"/>
</dbReference>
<sequence length="173" mass="19220">MGDRGRAFADEVHRLLMTGRTTDLSDLAEAMNLSYHALYARVRGRTPFSAAEIRTLIARIPEADLVRYFTRGTDYLVLDRQDRGNADQPPSLQDGAVRTIIEATDILEAVHHALADGKLDHIDRGRIIQEVDACERALAGVRDLVERPADGTVRDDRPSSNESSKPKIKDRSA</sequence>
<name>A0A7X1ZJ40_9PROT</name>
<gene>
    <name evidence="2" type="ORF">GHC57_18665</name>
</gene>
<comment type="caution">
    <text evidence="2">The sequence shown here is derived from an EMBL/GenBank/DDBJ whole genome shotgun (WGS) entry which is preliminary data.</text>
</comment>
<evidence type="ECO:0000313" key="3">
    <source>
        <dbReference type="Proteomes" id="UP000434582"/>
    </source>
</evidence>
<reference evidence="2 3" key="1">
    <citation type="submission" date="2019-10" db="EMBL/GenBank/DDBJ databases">
        <title>Draft whole-genome sequence of the purple nonsulfur photosynthetic bacterium Roseospira navarrensis DSM 15114.</title>
        <authorList>
            <person name="Kyndt J.A."/>
            <person name="Meyer T.E."/>
        </authorList>
    </citation>
    <scope>NUCLEOTIDE SEQUENCE [LARGE SCALE GENOMIC DNA]</scope>
    <source>
        <strain evidence="2 3">DSM 15114</strain>
    </source>
</reference>
<keyword evidence="3" id="KW-1185">Reference proteome</keyword>
<dbReference type="Pfam" id="PF06892">
    <property type="entry name" value="Phage_CP76"/>
    <property type="match status" value="1"/>
</dbReference>
<dbReference type="Proteomes" id="UP000434582">
    <property type="component" value="Unassembled WGS sequence"/>
</dbReference>